<sequence>ERRRDGKGAGRRRRGTDAGRRGSGGRAAGCCGGRAPV</sequence>
<dbReference type="EMBL" id="CADCWL010000101">
    <property type="protein sequence ID" value="CAA9565326.1"/>
    <property type="molecule type" value="Genomic_DNA"/>
</dbReference>
<evidence type="ECO:0000313" key="2">
    <source>
        <dbReference type="EMBL" id="CAA9565326.1"/>
    </source>
</evidence>
<gene>
    <name evidence="2" type="ORF">AVDCRST_MAG19-2197</name>
</gene>
<name>A0A6J4V2Y9_9BACT</name>
<protein>
    <submittedName>
        <fullName evidence="2">Uncharacterized protein</fullName>
    </submittedName>
</protein>
<proteinExistence type="predicted"/>
<dbReference type="AlphaFoldDB" id="A0A6J4V2Y9"/>
<evidence type="ECO:0000256" key="1">
    <source>
        <dbReference type="SAM" id="MobiDB-lite"/>
    </source>
</evidence>
<feature type="non-terminal residue" evidence="2">
    <location>
        <position position="1"/>
    </location>
</feature>
<feature type="compositionally biased region" description="Gly residues" evidence="1">
    <location>
        <begin position="21"/>
        <end position="37"/>
    </location>
</feature>
<feature type="region of interest" description="Disordered" evidence="1">
    <location>
        <begin position="1"/>
        <end position="37"/>
    </location>
</feature>
<feature type="non-terminal residue" evidence="2">
    <location>
        <position position="37"/>
    </location>
</feature>
<organism evidence="2">
    <name type="scientific">uncultured Thermomicrobiales bacterium</name>
    <dbReference type="NCBI Taxonomy" id="1645740"/>
    <lineage>
        <taxon>Bacteria</taxon>
        <taxon>Pseudomonadati</taxon>
        <taxon>Thermomicrobiota</taxon>
        <taxon>Thermomicrobia</taxon>
        <taxon>Thermomicrobiales</taxon>
        <taxon>environmental samples</taxon>
    </lineage>
</organism>
<accession>A0A6J4V2Y9</accession>
<reference evidence="2" key="1">
    <citation type="submission" date="2020-02" db="EMBL/GenBank/DDBJ databases">
        <authorList>
            <person name="Meier V. D."/>
        </authorList>
    </citation>
    <scope>NUCLEOTIDE SEQUENCE</scope>
    <source>
        <strain evidence="2">AVDCRST_MAG19</strain>
    </source>
</reference>